<dbReference type="Pfam" id="PF01636">
    <property type="entry name" value="APH"/>
    <property type="match status" value="1"/>
</dbReference>
<evidence type="ECO:0000259" key="1">
    <source>
        <dbReference type="Pfam" id="PF01636"/>
    </source>
</evidence>
<dbReference type="EMBL" id="FWFV01000006">
    <property type="protein sequence ID" value="SLN51728.1"/>
    <property type="molecule type" value="Genomic_DNA"/>
</dbReference>
<dbReference type="Proteomes" id="UP000193870">
    <property type="component" value="Unassembled WGS sequence"/>
</dbReference>
<dbReference type="SUPFAM" id="SSF56112">
    <property type="entry name" value="Protein kinase-like (PK-like)"/>
    <property type="match status" value="1"/>
</dbReference>
<dbReference type="OrthoDB" id="9809275at2"/>
<keyword evidence="3" id="KW-1185">Reference proteome</keyword>
<dbReference type="Gene3D" id="3.90.1200.10">
    <property type="match status" value="1"/>
</dbReference>
<name>A0A1Y5SZK1_9RHOB</name>
<reference evidence="2 3" key="1">
    <citation type="submission" date="2017-03" db="EMBL/GenBank/DDBJ databases">
        <authorList>
            <person name="Afonso C.L."/>
            <person name="Miller P.J."/>
            <person name="Scott M.A."/>
            <person name="Spackman E."/>
            <person name="Goraichik I."/>
            <person name="Dimitrov K.M."/>
            <person name="Suarez D.L."/>
            <person name="Swayne D.E."/>
        </authorList>
    </citation>
    <scope>NUCLEOTIDE SEQUENCE [LARGE SCALE GENOMIC DNA]</scope>
    <source>
        <strain evidence="2 3">CECT 7066</strain>
    </source>
</reference>
<evidence type="ECO:0000313" key="3">
    <source>
        <dbReference type="Proteomes" id="UP000193870"/>
    </source>
</evidence>
<sequence>MPETFLSRAGWRDATRTDLAGDASGRRYTRLLRGTESAVLMESPDAAIGPFLTVSAHFDDLGLSVPRIIASSEPQGLILMEDLGDDTFARVIAADPAAETTLGEAVIQCVATWQAAKVPAWAAAYDAEAMTAALEPAWTHAAQPAGPTEECGRLFRTLLEEHGGDEVVLVHRDFQAVNLVWMPGRQDARRVGLLDFQDALAGHPAYDLASYLQDARRDVSPETEAWMLDRFCTVTGRDRDAFGGAYALQSLQRNVRILGLFARLAERGRTGYLAHVPRVRGYVERSLRHPAAAPLADPLRACLAGQVAA</sequence>
<evidence type="ECO:0000313" key="2">
    <source>
        <dbReference type="EMBL" id="SLN51728.1"/>
    </source>
</evidence>
<dbReference type="Gene3D" id="3.30.200.20">
    <property type="entry name" value="Phosphorylase Kinase, domain 1"/>
    <property type="match status" value="1"/>
</dbReference>
<dbReference type="InterPro" id="IPR011009">
    <property type="entry name" value="Kinase-like_dom_sf"/>
</dbReference>
<dbReference type="STRING" id="315423.SAMN04488020_106140"/>
<feature type="domain" description="Aminoglycoside phosphotransferase" evidence="1">
    <location>
        <begin position="18"/>
        <end position="232"/>
    </location>
</feature>
<keyword evidence="2" id="KW-0808">Transferase</keyword>
<accession>A0A1Y5SZK1</accession>
<dbReference type="RefSeq" id="WP_085854337.1">
    <property type="nucleotide sequence ID" value="NZ_FOPF01000006.1"/>
</dbReference>
<protein>
    <submittedName>
        <fullName evidence="2">Phosphotransferase enzyme family protein</fullName>
    </submittedName>
</protein>
<dbReference type="InterPro" id="IPR002575">
    <property type="entry name" value="Aminoglycoside_PTrfase"/>
</dbReference>
<dbReference type="AlphaFoldDB" id="A0A1Y5SZK1"/>
<gene>
    <name evidence="2" type="ORF">PAM7066_02374</name>
</gene>
<organism evidence="2 3">
    <name type="scientific">Palleronia marisminoris</name>
    <dbReference type="NCBI Taxonomy" id="315423"/>
    <lineage>
        <taxon>Bacteria</taxon>
        <taxon>Pseudomonadati</taxon>
        <taxon>Pseudomonadota</taxon>
        <taxon>Alphaproteobacteria</taxon>
        <taxon>Rhodobacterales</taxon>
        <taxon>Roseobacteraceae</taxon>
        <taxon>Palleronia</taxon>
    </lineage>
</organism>
<dbReference type="GO" id="GO:0016740">
    <property type="term" value="F:transferase activity"/>
    <property type="evidence" value="ECO:0007669"/>
    <property type="project" value="UniProtKB-KW"/>
</dbReference>
<proteinExistence type="predicted"/>